<dbReference type="CDD" id="cd00229">
    <property type="entry name" value="SGNH_hydrolase"/>
    <property type="match status" value="1"/>
</dbReference>
<dbReference type="PANTHER" id="PTHR30383:SF26">
    <property type="entry name" value="SGNH HYDROLASE-TYPE ESTERASE DOMAIN-CONTAINING PROTEIN"/>
    <property type="match status" value="1"/>
</dbReference>
<dbReference type="Gene3D" id="3.40.50.1110">
    <property type="entry name" value="SGNH hydrolase"/>
    <property type="match status" value="1"/>
</dbReference>
<dbReference type="SUPFAM" id="SSF52266">
    <property type="entry name" value="SGNH hydrolase"/>
    <property type="match status" value="1"/>
</dbReference>
<keyword evidence="3" id="KW-1185">Reference proteome</keyword>
<dbReference type="InterPro" id="IPR051532">
    <property type="entry name" value="Ester_Hydrolysis_Enzymes"/>
</dbReference>
<dbReference type="AlphaFoldDB" id="A0A918QAA3"/>
<organism evidence="2 3">
    <name type="scientific">Echinicola pacifica</name>
    <dbReference type="NCBI Taxonomy" id="346377"/>
    <lineage>
        <taxon>Bacteria</taxon>
        <taxon>Pseudomonadati</taxon>
        <taxon>Bacteroidota</taxon>
        <taxon>Cytophagia</taxon>
        <taxon>Cytophagales</taxon>
        <taxon>Cyclobacteriaceae</taxon>
        <taxon>Echinicola</taxon>
    </lineage>
</organism>
<dbReference type="InterPro" id="IPR013830">
    <property type="entry name" value="SGNH_hydro"/>
</dbReference>
<dbReference type="InterPro" id="IPR036514">
    <property type="entry name" value="SGNH_hydro_sf"/>
</dbReference>
<gene>
    <name evidence="2" type="ORF">GCM10007049_35560</name>
</gene>
<feature type="domain" description="SGNH hydrolase-type esterase" evidence="1">
    <location>
        <begin position="16"/>
        <end position="185"/>
    </location>
</feature>
<accession>A0A918QAA3</accession>
<sequence length="204" mass="23422">MLMSFSQSEKPKILIIGDSISIGYTPFVADYFQGKAQVTHNAGNAKFTANGLAHIEEWLGAEEFDIIQFNWGLWDLCYRDAQMDRDKVNGTLTASLEEYERNLRALVSILKERSDAKLIFVTTSYVPKEEPGRFDKDAQRYNKVAKRIMRENDIEVNDIYSWTKKIHKTAGNGPDDVHYSKEGYEQISQKITSQLQKALAERMK</sequence>
<dbReference type="GO" id="GO:0004622">
    <property type="term" value="F:phosphatidylcholine lysophospholipase activity"/>
    <property type="evidence" value="ECO:0007669"/>
    <property type="project" value="TreeGrafter"/>
</dbReference>
<dbReference type="Proteomes" id="UP000619457">
    <property type="component" value="Unassembled WGS sequence"/>
</dbReference>
<comment type="caution">
    <text evidence="2">The sequence shown here is derived from an EMBL/GenBank/DDBJ whole genome shotgun (WGS) entry which is preliminary data.</text>
</comment>
<dbReference type="Pfam" id="PF13472">
    <property type="entry name" value="Lipase_GDSL_2"/>
    <property type="match status" value="1"/>
</dbReference>
<reference evidence="2" key="2">
    <citation type="submission" date="2020-09" db="EMBL/GenBank/DDBJ databases">
        <authorList>
            <person name="Sun Q."/>
            <person name="Kim S."/>
        </authorList>
    </citation>
    <scope>NUCLEOTIDE SEQUENCE</scope>
    <source>
        <strain evidence="2">KCTC 12368</strain>
    </source>
</reference>
<evidence type="ECO:0000259" key="1">
    <source>
        <dbReference type="Pfam" id="PF13472"/>
    </source>
</evidence>
<evidence type="ECO:0000313" key="3">
    <source>
        <dbReference type="Proteomes" id="UP000619457"/>
    </source>
</evidence>
<evidence type="ECO:0000313" key="2">
    <source>
        <dbReference type="EMBL" id="GGZ39105.1"/>
    </source>
</evidence>
<dbReference type="PANTHER" id="PTHR30383">
    <property type="entry name" value="THIOESTERASE 1/PROTEASE 1/LYSOPHOSPHOLIPASE L1"/>
    <property type="match status" value="1"/>
</dbReference>
<dbReference type="EMBL" id="BMWX01000008">
    <property type="protein sequence ID" value="GGZ39105.1"/>
    <property type="molecule type" value="Genomic_DNA"/>
</dbReference>
<reference evidence="2" key="1">
    <citation type="journal article" date="2014" name="Int. J. Syst. Evol. Microbiol.">
        <title>Complete genome sequence of Corynebacterium casei LMG S-19264T (=DSM 44701T), isolated from a smear-ripened cheese.</title>
        <authorList>
            <consortium name="US DOE Joint Genome Institute (JGI-PGF)"/>
            <person name="Walter F."/>
            <person name="Albersmeier A."/>
            <person name="Kalinowski J."/>
            <person name="Ruckert C."/>
        </authorList>
    </citation>
    <scope>NUCLEOTIDE SEQUENCE</scope>
    <source>
        <strain evidence="2">KCTC 12368</strain>
    </source>
</reference>
<protein>
    <recommendedName>
        <fullName evidence="1">SGNH hydrolase-type esterase domain-containing protein</fullName>
    </recommendedName>
</protein>
<name>A0A918QAA3_9BACT</name>
<proteinExistence type="predicted"/>